<keyword evidence="3" id="KW-1185">Reference proteome</keyword>
<keyword evidence="1" id="KW-1133">Transmembrane helix</keyword>
<dbReference type="EMBL" id="CP074133">
    <property type="protein sequence ID" value="QUX20575.1"/>
    <property type="molecule type" value="Genomic_DNA"/>
</dbReference>
<sequence>MRRRWRVQTCADIGMGSVLVAGLALMGAPWESVALLAAGVSALVVRRARRSRARADRPVAVR</sequence>
<proteinExistence type="predicted"/>
<name>A0ABX8BFN1_9ACTN</name>
<evidence type="ECO:0000256" key="1">
    <source>
        <dbReference type="SAM" id="Phobius"/>
    </source>
</evidence>
<keyword evidence="1" id="KW-0812">Transmembrane</keyword>
<reference evidence="2 3" key="1">
    <citation type="submission" date="2021-05" db="EMBL/GenBank/DDBJ databases">
        <title>Direct Submission.</title>
        <authorList>
            <person name="Li K."/>
            <person name="Gao J."/>
        </authorList>
    </citation>
    <scope>NUCLEOTIDE SEQUENCE [LARGE SCALE GENOMIC DNA]</scope>
    <source>
        <strain evidence="2 3">Mg02</strain>
    </source>
</reference>
<accession>A0ABX8BFN1</accession>
<organism evidence="2 3">
    <name type="scientific">Nocardiopsis changdeensis</name>
    <dbReference type="NCBI Taxonomy" id="2831969"/>
    <lineage>
        <taxon>Bacteria</taxon>
        <taxon>Bacillati</taxon>
        <taxon>Actinomycetota</taxon>
        <taxon>Actinomycetes</taxon>
        <taxon>Streptosporangiales</taxon>
        <taxon>Nocardiopsidaceae</taxon>
        <taxon>Nocardiopsis</taxon>
    </lineage>
</organism>
<gene>
    <name evidence="2" type="ORF">KGD84_18900</name>
</gene>
<evidence type="ECO:0000313" key="2">
    <source>
        <dbReference type="EMBL" id="QUX20575.1"/>
    </source>
</evidence>
<evidence type="ECO:0000313" key="3">
    <source>
        <dbReference type="Proteomes" id="UP000676079"/>
    </source>
</evidence>
<protein>
    <submittedName>
        <fullName evidence="2">Uncharacterized protein</fullName>
    </submittedName>
</protein>
<dbReference type="Proteomes" id="UP000676079">
    <property type="component" value="Chromosome"/>
</dbReference>
<keyword evidence="1" id="KW-0472">Membrane</keyword>
<dbReference type="RefSeq" id="WP_220561771.1">
    <property type="nucleotide sequence ID" value="NZ_CP074133.1"/>
</dbReference>
<feature type="transmembrane region" description="Helical" evidence="1">
    <location>
        <begin position="20"/>
        <end position="45"/>
    </location>
</feature>